<sequence>MRPLIRQLHEVIGLVIAVYMILMGVTGTLLTFREDILAASLPGLDTPAAATDQAMIDRIVATYADAGLRTIKLPKDGFNAYRVYLPDHRELLLDSSTLAPVADPLHLDAFFVTLFDLHHRLTFGEAGEEVIGILGLTTLFIAVSGIYLWWSWRRGFSLARMRPSGGNAVAYRTAHLTSGIVIAPFLLMTVITGSAMIYSTAVRDGLTALFGGERPVASLPARTTGDLIADAPTALPDGRPVFYILPRGSATEPSLRVKMPAEWHPNGRSTLSSNDGGTLVAYDATKAGTGHRIADAVYPLHSGKVGGLGYRLLVGAIGLGIVYLSYLGLVAYIRRFRKRR</sequence>
<dbReference type="Pfam" id="PF03929">
    <property type="entry name" value="PepSY_TM"/>
    <property type="match status" value="1"/>
</dbReference>
<proteinExistence type="predicted"/>
<dbReference type="KEGG" id="gso:PH603_15615"/>
<keyword evidence="1" id="KW-0472">Membrane</keyword>
<evidence type="ECO:0000256" key="1">
    <source>
        <dbReference type="SAM" id="Phobius"/>
    </source>
</evidence>
<feature type="transmembrane region" description="Helical" evidence="1">
    <location>
        <begin position="173"/>
        <end position="198"/>
    </location>
</feature>
<gene>
    <name evidence="2" type="ORF">PH603_15615</name>
</gene>
<keyword evidence="3" id="KW-1185">Reference proteome</keyword>
<keyword evidence="1" id="KW-1133">Transmembrane helix</keyword>
<dbReference type="Proteomes" id="UP001217500">
    <property type="component" value="Chromosome"/>
</dbReference>
<organism evidence="2 3">
    <name type="scientific">Gimibacter soli</name>
    <dbReference type="NCBI Taxonomy" id="3024400"/>
    <lineage>
        <taxon>Bacteria</taxon>
        <taxon>Pseudomonadati</taxon>
        <taxon>Pseudomonadota</taxon>
        <taxon>Alphaproteobacteria</taxon>
        <taxon>Kordiimonadales</taxon>
        <taxon>Temperatibacteraceae</taxon>
        <taxon>Gimibacter</taxon>
    </lineage>
</organism>
<feature type="transmembrane region" description="Helical" evidence="1">
    <location>
        <begin position="308"/>
        <end position="333"/>
    </location>
</feature>
<accession>A0AAE9XS36</accession>
<dbReference type="InterPro" id="IPR005625">
    <property type="entry name" value="PepSY-ass_TM"/>
</dbReference>
<dbReference type="RefSeq" id="WP_289503685.1">
    <property type="nucleotide sequence ID" value="NZ_CP116805.1"/>
</dbReference>
<keyword evidence="1" id="KW-0812">Transmembrane</keyword>
<feature type="transmembrane region" description="Helical" evidence="1">
    <location>
        <begin position="12"/>
        <end position="32"/>
    </location>
</feature>
<evidence type="ECO:0000313" key="3">
    <source>
        <dbReference type="Proteomes" id="UP001217500"/>
    </source>
</evidence>
<dbReference type="PANTHER" id="PTHR34219">
    <property type="entry name" value="IRON-REGULATED INNER MEMBRANE PROTEIN-RELATED"/>
    <property type="match status" value="1"/>
</dbReference>
<evidence type="ECO:0000313" key="2">
    <source>
        <dbReference type="EMBL" id="WCL53965.1"/>
    </source>
</evidence>
<dbReference type="AlphaFoldDB" id="A0AAE9XS36"/>
<feature type="transmembrane region" description="Helical" evidence="1">
    <location>
        <begin position="130"/>
        <end position="152"/>
    </location>
</feature>
<name>A0AAE9XS36_9PROT</name>
<dbReference type="PANTHER" id="PTHR34219:SF3">
    <property type="entry name" value="BLL7967 PROTEIN"/>
    <property type="match status" value="1"/>
</dbReference>
<dbReference type="EMBL" id="CP116805">
    <property type="protein sequence ID" value="WCL53965.1"/>
    <property type="molecule type" value="Genomic_DNA"/>
</dbReference>
<protein>
    <submittedName>
        <fullName evidence="2">PepSY-associated TM helix domain-containing protein</fullName>
    </submittedName>
</protein>
<reference evidence="2" key="1">
    <citation type="submission" date="2023-01" db="EMBL/GenBank/DDBJ databases">
        <title>The genome sequence of Kordiimonadaceae bacterium 6D33.</title>
        <authorList>
            <person name="Liu Y."/>
        </authorList>
    </citation>
    <scope>NUCLEOTIDE SEQUENCE</scope>
    <source>
        <strain evidence="2">6D33</strain>
    </source>
</reference>